<dbReference type="AlphaFoldDB" id="A0A9N7V897"/>
<keyword evidence="2" id="KW-1185">Reference proteome</keyword>
<comment type="caution">
    <text evidence="1">The sequence shown here is derived from an EMBL/GenBank/DDBJ whole genome shotgun (WGS) entry which is preliminary data.</text>
</comment>
<gene>
    <name evidence="1" type="ORF">PLEPLA_LOCUS32485</name>
</gene>
<evidence type="ECO:0000313" key="2">
    <source>
        <dbReference type="Proteomes" id="UP001153269"/>
    </source>
</evidence>
<evidence type="ECO:0000313" key="1">
    <source>
        <dbReference type="EMBL" id="CAB1444767.1"/>
    </source>
</evidence>
<sequence length="101" mass="11006">MGNIRYEGLSSEPGFIQRSDSLHCGRSLHRPQLDSSALPVWAASPTIDSEHHQGLYPIGCGEPISTLRHEGDILIRFPMVSQLVLFSKVAAPLLPDASDDV</sequence>
<dbReference type="Proteomes" id="UP001153269">
    <property type="component" value="Unassembled WGS sequence"/>
</dbReference>
<organism evidence="1 2">
    <name type="scientific">Pleuronectes platessa</name>
    <name type="common">European plaice</name>
    <dbReference type="NCBI Taxonomy" id="8262"/>
    <lineage>
        <taxon>Eukaryota</taxon>
        <taxon>Metazoa</taxon>
        <taxon>Chordata</taxon>
        <taxon>Craniata</taxon>
        <taxon>Vertebrata</taxon>
        <taxon>Euteleostomi</taxon>
        <taxon>Actinopterygii</taxon>
        <taxon>Neopterygii</taxon>
        <taxon>Teleostei</taxon>
        <taxon>Neoteleostei</taxon>
        <taxon>Acanthomorphata</taxon>
        <taxon>Carangaria</taxon>
        <taxon>Pleuronectiformes</taxon>
        <taxon>Pleuronectoidei</taxon>
        <taxon>Pleuronectidae</taxon>
        <taxon>Pleuronectes</taxon>
    </lineage>
</organism>
<name>A0A9N7V897_PLEPL</name>
<reference evidence="1" key="1">
    <citation type="submission" date="2020-03" db="EMBL/GenBank/DDBJ databases">
        <authorList>
            <person name="Weist P."/>
        </authorList>
    </citation>
    <scope>NUCLEOTIDE SEQUENCE</scope>
</reference>
<protein>
    <submittedName>
        <fullName evidence="1">Uncharacterized protein</fullName>
    </submittedName>
</protein>
<proteinExistence type="predicted"/>
<dbReference type="EMBL" id="CADEAL010003446">
    <property type="protein sequence ID" value="CAB1444767.1"/>
    <property type="molecule type" value="Genomic_DNA"/>
</dbReference>
<accession>A0A9N7V897</accession>